<name>A0A7I9VJK2_9BACT</name>
<evidence type="ECO:0000313" key="1">
    <source>
        <dbReference type="EMBL" id="GEJ56606.1"/>
    </source>
</evidence>
<evidence type="ECO:0000313" key="2">
    <source>
        <dbReference type="Proteomes" id="UP000503640"/>
    </source>
</evidence>
<dbReference type="Proteomes" id="UP000503640">
    <property type="component" value="Unassembled WGS sequence"/>
</dbReference>
<keyword evidence="2" id="KW-1185">Reference proteome</keyword>
<reference evidence="2" key="1">
    <citation type="journal article" date="2020" name="Appl. Environ. Microbiol.">
        <title>Diazotrophic Anaeromyxobacter Isolates from Soils.</title>
        <authorList>
            <person name="Masuda Y."/>
            <person name="Yamanaka H."/>
            <person name="Xu Z.X."/>
            <person name="Shiratori Y."/>
            <person name="Aono T."/>
            <person name="Amachi S."/>
            <person name="Senoo K."/>
            <person name="Itoh H."/>
        </authorList>
    </citation>
    <scope>NUCLEOTIDE SEQUENCE [LARGE SCALE GENOMIC DNA]</scope>
    <source>
        <strain evidence="2">R267</strain>
    </source>
</reference>
<dbReference type="AlphaFoldDB" id="A0A7I9VJK2"/>
<sequence length="184" mass="20674">MDIFAGYSQEQLLLIDQLRQTARQKALLDEAAETAAESARRLKALGAWQRFLINSATRWWSTVAALLFPLSKWLPWLHGAAVAAGRRVLQPPALWPELRSFNPADGEVVALRPDDGVRKGAAYHALADEVRLLNDNGHLSVETALQMEELAHRIERGVDDSYIRKAMGRIKNGETLVETLRRRI</sequence>
<comment type="caution">
    <text evidence="1">The sequence shown here is derived from an EMBL/GenBank/DDBJ whole genome shotgun (WGS) entry which is preliminary data.</text>
</comment>
<gene>
    <name evidence="1" type="ORF">AMYX_13470</name>
</gene>
<organism evidence="1 2">
    <name type="scientific">Anaeromyxobacter diazotrophicus</name>
    <dbReference type="NCBI Taxonomy" id="2590199"/>
    <lineage>
        <taxon>Bacteria</taxon>
        <taxon>Pseudomonadati</taxon>
        <taxon>Myxococcota</taxon>
        <taxon>Myxococcia</taxon>
        <taxon>Myxococcales</taxon>
        <taxon>Cystobacterineae</taxon>
        <taxon>Anaeromyxobacteraceae</taxon>
        <taxon>Anaeromyxobacter</taxon>
    </lineage>
</organism>
<proteinExistence type="predicted"/>
<dbReference type="EMBL" id="BJTG01000003">
    <property type="protein sequence ID" value="GEJ56606.1"/>
    <property type="molecule type" value="Genomic_DNA"/>
</dbReference>
<protein>
    <submittedName>
        <fullName evidence="1">Uncharacterized protein</fullName>
    </submittedName>
</protein>
<accession>A0A7I9VJK2</accession>
<dbReference type="RefSeq" id="WP_176064115.1">
    <property type="nucleotide sequence ID" value="NZ_BJTG01000003.1"/>
</dbReference>